<dbReference type="SUPFAM" id="SSF51735">
    <property type="entry name" value="NAD(P)-binding Rossmann-fold domains"/>
    <property type="match status" value="1"/>
</dbReference>
<dbReference type="EC" id="1.1.1.184" evidence="4"/>
<evidence type="ECO:0000256" key="5">
    <source>
        <dbReference type="RuleBase" id="RU000363"/>
    </source>
</evidence>
<reference evidence="6" key="2">
    <citation type="journal article" date="2016" name="Mol. Ecol.">
        <title>Population genomics of the filarial nematode parasite Wuchereria bancrofti from mosquitoes.</title>
        <authorList>
            <person name="Small S.T."/>
            <person name="Reimer L.J."/>
            <person name="Tisch D.J."/>
            <person name="King C.L."/>
            <person name="Christensen B.M."/>
            <person name="Siba P.M."/>
            <person name="Kazura J.W."/>
            <person name="Serre D."/>
            <person name="Zimmerman P.A."/>
        </authorList>
    </citation>
    <scope>NUCLEOTIDE SEQUENCE</scope>
    <source>
        <strain evidence="6">pt0022</strain>
    </source>
</reference>
<dbReference type="PRINTS" id="PR00081">
    <property type="entry name" value="GDHRDH"/>
</dbReference>
<evidence type="ECO:0000313" key="7">
    <source>
        <dbReference type="WBParaSite" id="mrna-Wban_03811"/>
    </source>
</evidence>
<organism evidence="6 7">
    <name type="scientific">Wuchereria bancrofti</name>
    <dbReference type="NCBI Taxonomy" id="6293"/>
    <lineage>
        <taxon>Eukaryota</taxon>
        <taxon>Metazoa</taxon>
        <taxon>Ecdysozoa</taxon>
        <taxon>Nematoda</taxon>
        <taxon>Chromadorea</taxon>
        <taxon>Rhabditida</taxon>
        <taxon>Spirurina</taxon>
        <taxon>Spiruromorpha</taxon>
        <taxon>Filarioidea</taxon>
        <taxon>Onchocercidae</taxon>
        <taxon>Wuchereria</taxon>
    </lineage>
</organism>
<dbReference type="Pfam" id="PF00106">
    <property type="entry name" value="adh_short"/>
    <property type="match status" value="2"/>
</dbReference>
<name>A0AAF5PPT8_WUCBA</name>
<dbReference type="WBParaSite" id="mrna-Wban_03811">
    <property type="protein sequence ID" value="mrna-Wban_03811"/>
    <property type="gene ID" value="Wban_03811"/>
</dbReference>
<dbReference type="GO" id="GO:0004090">
    <property type="term" value="F:carbonyl reductase (NADPH) activity"/>
    <property type="evidence" value="ECO:0007669"/>
    <property type="project" value="UniProtKB-EC"/>
</dbReference>
<evidence type="ECO:0000256" key="3">
    <source>
        <dbReference type="ARBA" id="ARBA00023002"/>
    </source>
</evidence>
<protein>
    <recommendedName>
        <fullName evidence="4">carbonyl reductase (NADPH)</fullName>
        <ecNumber evidence="4">1.1.1.184</ecNumber>
    </recommendedName>
</protein>
<dbReference type="InterPro" id="IPR036291">
    <property type="entry name" value="NAD(P)-bd_dom_sf"/>
</dbReference>
<dbReference type="PANTHER" id="PTHR43963:SF6">
    <property type="entry name" value="CHAIN DEHYDROGENASE FAMILY PROTEIN, PUTATIVE (AFU_ORTHOLOGUE AFUA_3G15350)-RELATED"/>
    <property type="match status" value="1"/>
</dbReference>
<dbReference type="PANTHER" id="PTHR43963">
    <property type="entry name" value="CARBONYL REDUCTASE 1-RELATED"/>
    <property type="match status" value="1"/>
</dbReference>
<reference evidence="6" key="1">
    <citation type="submission" date="2015-03" db="EMBL/GenBank/DDBJ databases">
        <title>Wuchereria bancrofti Genome Sequencing Papua New Guinea Strain.</title>
        <authorList>
            <person name="Small S.T."/>
            <person name="Serre D."/>
            <person name="Zimmerman P.A."/>
        </authorList>
    </citation>
    <scope>NUCLEOTIDE SEQUENCE [LARGE SCALE GENOMIC DNA]</scope>
    <source>
        <strain evidence="6">pt0022</strain>
    </source>
</reference>
<comment type="similarity">
    <text evidence="1 5">Belongs to the short-chain dehydrogenases/reductases (SDR) family.</text>
</comment>
<reference evidence="7" key="3">
    <citation type="submission" date="2024-02" db="UniProtKB">
        <authorList>
            <consortium name="WormBaseParasite"/>
        </authorList>
    </citation>
    <scope>IDENTIFICATION</scope>
    <source>
        <strain evidence="7">pt0022</strain>
    </source>
</reference>
<dbReference type="CDD" id="cd05324">
    <property type="entry name" value="carb_red_PTCR-like_SDR_c"/>
    <property type="match status" value="1"/>
</dbReference>
<evidence type="ECO:0000256" key="1">
    <source>
        <dbReference type="ARBA" id="ARBA00006484"/>
    </source>
</evidence>
<sequence length="347" mass="38741">MRISHKFRKRFDHGTLCNTNESCIDKSLRIDRRQSTLHVTSHCSHCPIFHSRILIFCATTSQVRRMSLPRVFVITGANKGIGYGIVKGLAEKLQTAIIYLTARNEKLGKESLDKLIKELGDNRHSDIRFHQLDITDRTSCENFASYLKKEHSGLDVLVNNAGFAFKNAASEPPEKQARVTIGINYNGTKQVSNILFPLIRGGGRVVNVSSSEGVIAGRYSDEIIARLTSPSLTVADIDKFTCDYMKACIEDKRRENGFPNSAYKVSKAAVIALTFIQAKELKTRNILVNACHPGYVNTDMTSHYGLLTIEEGADTPIYLATLEGNGPTGKFFYKRKEIDWNVPFVSS</sequence>
<dbReference type="InterPro" id="IPR045313">
    <property type="entry name" value="CBR1-like"/>
</dbReference>
<dbReference type="PRINTS" id="PR00080">
    <property type="entry name" value="SDRFAMILY"/>
</dbReference>
<dbReference type="Proteomes" id="UP000093561">
    <property type="component" value="Unassembled WGS sequence"/>
</dbReference>
<proteinExistence type="inferred from homology"/>
<dbReference type="InterPro" id="IPR002347">
    <property type="entry name" value="SDR_fam"/>
</dbReference>
<accession>A0AAF5PPT8</accession>
<dbReference type="Gene3D" id="3.40.50.720">
    <property type="entry name" value="NAD(P)-binding Rossmann-like Domain"/>
    <property type="match status" value="1"/>
</dbReference>
<dbReference type="AlphaFoldDB" id="A0AAF5PPT8"/>
<keyword evidence="2" id="KW-0521">NADP</keyword>
<evidence type="ECO:0000313" key="6">
    <source>
        <dbReference type="Proteomes" id="UP000093561"/>
    </source>
</evidence>
<evidence type="ECO:0000256" key="2">
    <source>
        <dbReference type="ARBA" id="ARBA00022857"/>
    </source>
</evidence>
<evidence type="ECO:0000256" key="4">
    <source>
        <dbReference type="ARBA" id="ARBA00026118"/>
    </source>
</evidence>
<keyword evidence="3" id="KW-0560">Oxidoreductase</keyword>